<keyword evidence="3" id="KW-0804">Transcription</keyword>
<dbReference type="CDD" id="cd06976">
    <property type="entry name" value="cupin_MtlR-like_N"/>
    <property type="match status" value="1"/>
</dbReference>
<evidence type="ECO:0000256" key="2">
    <source>
        <dbReference type="ARBA" id="ARBA00023125"/>
    </source>
</evidence>
<dbReference type="AlphaFoldDB" id="A0A6C0GGU9"/>
<dbReference type="SMART" id="SM00342">
    <property type="entry name" value="HTH_ARAC"/>
    <property type="match status" value="1"/>
</dbReference>
<keyword evidence="2" id="KW-0238">DNA-binding</keyword>
<dbReference type="Pfam" id="PF07883">
    <property type="entry name" value="Cupin_2"/>
    <property type="match status" value="1"/>
</dbReference>
<accession>A0A6C0GGU9</accession>
<dbReference type="InterPro" id="IPR018060">
    <property type="entry name" value="HTH_AraC"/>
</dbReference>
<proteinExistence type="predicted"/>
<dbReference type="GO" id="GO:0043565">
    <property type="term" value="F:sequence-specific DNA binding"/>
    <property type="evidence" value="ECO:0007669"/>
    <property type="project" value="InterPro"/>
</dbReference>
<dbReference type="InterPro" id="IPR011051">
    <property type="entry name" value="RmlC_Cupin_sf"/>
</dbReference>
<dbReference type="SUPFAM" id="SSF46689">
    <property type="entry name" value="Homeodomain-like"/>
    <property type="match status" value="2"/>
</dbReference>
<keyword evidence="6" id="KW-1185">Reference proteome</keyword>
<evidence type="ECO:0000256" key="1">
    <source>
        <dbReference type="ARBA" id="ARBA00023015"/>
    </source>
</evidence>
<dbReference type="RefSeq" id="WP_162443302.1">
    <property type="nucleotide sequence ID" value="NZ_CP048222.1"/>
</dbReference>
<organism evidence="5 6">
    <name type="scientific">Rhodocytophaga rosea</name>
    <dbReference type="NCBI Taxonomy" id="2704465"/>
    <lineage>
        <taxon>Bacteria</taxon>
        <taxon>Pseudomonadati</taxon>
        <taxon>Bacteroidota</taxon>
        <taxon>Cytophagia</taxon>
        <taxon>Cytophagales</taxon>
        <taxon>Rhodocytophagaceae</taxon>
        <taxon>Rhodocytophaga</taxon>
    </lineage>
</organism>
<dbReference type="PANTHER" id="PTHR43280:SF27">
    <property type="entry name" value="TRANSCRIPTIONAL REGULATOR MTLR"/>
    <property type="match status" value="1"/>
</dbReference>
<evidence type="ECO:0000313" key="6">
    <source>
        <dbReference type="Proteomes" id="UP000480178"/>
    </source>
</evidence>
<dbReference type="EMBL" id="CP048222">
    <property type="protein sequence ID" value="QHT67261.1"/>
    <property type="molecule type" value="Genomic_DNA"/>
</dbReference>
<dbReference type="PROSITE" id="PS01124">
    <property type="entry name" value="HTH_ARAC_FAMILY_2"/>
    <property type="match status" value="1"/>
</dbReference>
<dbReference type="Gene3D" id="1.10.10.60">
    <property type="entry name" value="Homeodomain-like"/>
    <property type="match status" value="2"/>
</dbReference>
<dbReference type="PANTHER" id="PTHR43280">
    <property type="entry name" value="ARAC-FAMILY TRANSCRIPTIONAL REGULATOR"/>
    <property type="match status" value="1"/>
</dbReference>
<dbReference type="InterPro" id="IPR018062">
    <property type="entry name" value="HTH_AraC-typ_CS"/>
</dbReference>
<protein>
    <submittedName>
        <fullName evidence="5">AraC family transcriptional regulator</fullName>
    </submittedName>
</protein>
<gene>
    <name evidence="5" type="ORF">GXP67_11740</name>
</gene>
<dbReference type="SUPFAM" id="SSF51182">
    <property type="entry name" value="RmlC-like cupins"/>
    <property type="match status" value="1"/>
</dbReference>
<sequence>MKALVQKSPIPDSKAFVVKDLIAPYFDPVWHFHPEYQLFVVIEGRGTRFVGDNIKPFKEGDMVFTGPNLPHFWRNDQVYFDRKNHLSTHGIVIYFQENFLGDSILKKEEMEKIHQLFQKSSFGLEIRGETNQEVTRLMHRLLSLNGVASLIGLLEILDILAHSMDCHPIAHSGYINQYKENEKDRMGKVYEFVTKHFNQKISLEEVAALANMTPTSFSRYFKSRVNKSFSEFLGEIRIDHACKLLHEEQINISQIGYECGFPTLSNFNKQFKEITGKTPLKYRKEYFQA</sequence>
<dbReference type="Gene3D" id="2.60.120.10">
    <property type="entry name" value="Jelly Rolls"/>
    <property type="match status" value="1"/>
</dbReference>
<dbReference type="Pfam" id="PF12833">
    <property type="entry name" value="HTH_18"/>
    <property type="match status" value="1"/>
</dbReference>
<dbReference type="Proteomes" id="UP000480178">
    <property type="component" value="Chromosome"/>
</dbReference>
<feature type="domain" description="HTH araC/xylS-type" evidence="4">
    <location>
        <begin position="187"/>
        <end position="285"/>
    </location>
</feature>
<dbReference type="PROSITE" id="PS00041">
    <property type="entry name" value="HTH_ARAC_FAMILY_1"/>
    <property type="match status" value="1"/>
</dbReference>
<dbReference type="GO" id="GO:0003700">
    <property type="term" value="F:DNA-binding transcription factor activity"/>
    <property type="evidence" value="ECO:0007669"/>
    <property type="project" value="InterPro"/>
</dbReference>
<dbReference type="InterPro" id="IPR013096">
    <property type="entry name" value="Cupin_2"/>
</dbReference>
<dbReference type="KEGG" id="rhoz:GXP67_11740"/>
<name>A0A6C0GGU9_9BACT</name>
<evidence type="ECO:0000313" key="5">
    <source>
        <dbReference type="EMBL" id="QHT67261.1"/>
    </source>
</evidence>
<evidence type="ECO:0000256" key="3">
    <source>
        <dbReference type="ARBA" id="ARBA00023163"/>
    </source>
</evidence>
<reference evidence="5 6" key="1">
    <citation type="submission" date="2020-01" db="EMBL/GenBank/DDBJ databases">
        <authorList>
            <person name="Kim M.K."/>
        </authorList>
    </citation>
    <scope>NUCLEOTIDE SEQUENCE [LARGE SCALE GENOMIC DNA]</scope>
    <source>
        <strain evidence="5 6">172606-1</strain>
    </source>
</reference>
<keyword evidence="1" id="KW-0805">Transcription regulation</keyword>
<dbReference type="InterPro" id="IPR014710">
    <property type="entry name" value="RmlC-like_jellyroll"/>
</dbReference>
<evidence type="ECO:0000259" key="4">
    <source>
        <dbReference type="PROSITE" id="PS01124"/>
    </source>
</evidence>
<dbReference type="InterPro" id="IPR009057">
    <property type="entry name" value="Homeodomain-like_sf"/>
</dbReference>